<protein>
    <submittedName>
        <fullName evidence="9">Two-component system response regulator YxJL</fullName>
    </submittedName>
</protein>
<evidence type="ECO:0000313" key="10">
    <source>
        <dbReference type="Proteomes" id="UP001165240"/>
    </source>
</evidence>
<name>A0AAX6BHY1_PRIMG</name>
<dbReference type="RefSeq" id="WP_224980040.1">
    <property type="nucleotide sequence ID" value="NZ_BSYK01000001.1"/>
</dbReference>
<dbReference type="InterPro" id="IPR016032">
    <property type="entry name" value="Sig_transdc_resp-reg_C-effctor"/>
</dbReference>
<gene>
    <name evidence="9" type="primary">yxjL</name>
    <name evidence="9" type="ORF">ShirakiTB12_17950</name>
</gene>
<keyword evidence="5" id="KW-0804">Transcription</keyword>
<dbReference type="InterPro" id="IPR011006">
    <property type="entry name" value="CheY-like_superfamily"/>
</dbReference>
<evidence type="ECO:0000256" key="6">
    <source>
        <dbReference type="PROSITE-ProRule" id="PRU00169"/>
    </source>
</evidence>
<evidence type="ECO:0000256" key="2">
    <source>
        <dbReference type="ARBA" id="ARBA00022553"/>
    </source>
</evidence>
<dbReference type="PROSITE" id="PS50043">
    <property type="entry name" value="HTH_LUXR_2"/>
    <property type="match status" value="1"/>
</dbReference>
<comment type="caution">
    <text evidence="9">The sequence shown here is derived from an EMBL/GenBank/DDBJ whole genome shotgun (WGS) entry which is preliminary data.</text>
</comment>
<reference evidence="9" key="1">
    <citation type="journal article" date="2024" name="Appl Microbiol">
        <title>Effect of kuratsuki Bacillus and Priestia on Taste of Sake.</title>
        <authorList>
            <person name="Kobayashi K."/>
            <person name="Nishida H."/>
        </authorList>
    </citation>
    <scope>NUCLEOTIDE SEQUENCE</scope>
    <source>
        <strain evidence="9">B-12</strain>
    </source>
</reference>
<accession>A0AAX6BHY1</accession>
<dbReference type="PRINTS" id="PR00038">
    <property type="entry name" value="HTHLUXR"/>
</dbReference>
<evidence type="ECO:0000259" key="8">
    <source>
        <dbReference type="PROSITE" id="PS50110"/>
    </source>
</evidence>
<dbReference type="SMART" id="SM00448">
    <property type="entry name" value="REC"/>
    <property type="match status" value="1"/>
</dbReference>
<sequence>MDVKNKIRIVLADDQAIVRQGLKYIIDSQADMEVIGEAADGETAVVVTKDTIPDVILMDIQMPNGTGIEATQRIVELMPCIKVVLLTTFDVQDYVFDGIRAGAAGYLLKDTDMKELLDGIRWVNQGQAIYRTTMASKALARAISNERAAEQNDTKPLDLPEPLTEREIDVLQQMAYGRRNSEIADILHISQGTVKTHIHRIFQKLSVEDRTQAVVFAIRKGLVK</sequence>
<dbReference type="PANTHER" id="PTHR43214">
    <property type="entry name" value="TWO-COMPONENT RESPONSE REGULATOR"/>
    <property type="match status" value="1"/>
</dbReference>
<evidence type="ECO:0000256" key="4">
    <source>
        <dbReference type="ARBA" id="ARBA00023125"/>
    </source>
</evidence>
<evidence type="ECO:0000256" key="1">
    <source>
        <dbReference type="ARBA" id="ARBA00004496"/>
    </source>
</evidence>
<evidence type="ECO:0000313" key="9">
    <source>
        <dbReference type="EMBL" id="GMG73327.1"/>
    </source>
</evidence>
<dbReference type="Pfam" id="PF00072">
    <property type="entry name" value="Response_reg"/>
    <property type="match status" value="1"/>
</dbReference>
<keyword evidence="2 6" id="KW-0597">Phosphoprotein</keyword>
<organism evidence="9 10">
    <name type="scientific">Priestia megaterium</name>
    <name type="common">Bacillus megaterium</name>
    <dbReference type="NCBI Taxonomy" id="1404"/>
    <lineage>
        <taxon>Bacteria</taxon>
        <taxon>Bacillati</taxon>
        <taxon>Bacillota</taxon>
        <taxon>Bacilli</taxon>
        <taxon>Bacillales</taxon>
        <taxon>Bacillaceae</taxon>
        <taxon>Priestia</taxon>
    </lineage>
</organism>
<dbReference type="EMBL" id="BSYK01000001">
    <property type="protein sequence ID" value="GMG73327.1"/>
    <property type="molecule type" value="Genomic_DNA"/>
</dbReference>
<dbReference type="SMART" id="SM00421">
    <property type="entry name" value="HTH_LUXR"/>
    <property type="match status" value="1"/>
</dbReference>
<comment type="subcellular location">
    <subcellularLocation>
        <location evidence="1">Cytoplasm</location>
    </subcellularLocation>
</comment>
<feature type="modified residue" description="4-aspartylphosphate" evidence="6">
    <location>
        <position position="59"/>
    </location>
</feature>
<dbReference type="Pfam" id="PF00196">
    <property type="entry name" value="GerE"/>
    <property type="match status" value="1"/>
</dbReference>
<keyword evidence="4" id="KW-0238">DNA-binding</keyword>
<dbReference type="InterPro" id="IPR058245">
    <property type="entry name" value="NreC/VraR/RcsB-like_REC"/>
</dbReference>
<dbReference type="GO" id="GO:0000160">
    <property type="term" value="P:phosphorelay signal transduction system"/>
    <property type="evidence" value="ECO:0007669"/>
    <property type="project" value="InterPro"/>
</dbReference>
<dbReference type="GO" id="GO:0006355">
    <property type="term" value="P:regulation of DNA-templated transcription"/>
    <property type="evidence" value="ECO:0007669"/>
    <property type="project" value="InterPro"/>
</dbReference>
<dbReference type="InterPro" id="IPR001789">
    <property type="entry name" value="Sig_transdc_resp-reg_receiver"/>
</dbReference>
<dbReference type="GO" id="GO:0005737">
    <property type="term" value="C:cytoplasm"/>
    <property type="evidence" value="ECO:0007669"/>
    <property type="project" value="UniProtKB-SubCell"/>
</dbReference>
<feature type="domain" description="Response regulatory" evidence="8">
    <location>
        <begin position="8"/>
        <end position="124"/>
    </location>
</feature>
<dbReference type="Gene3D" id="3.40.50.2300">
    <property type="match status" value="1"/>
</dbReference>
<dbReference type="PROSITE" id="PS00622">
    <property type="entry name" value="HTH_LUXR_1"/>
    <property type="match status" value="1"/>
</dbReference>
<dbReference type="CDD" id="cd17535">
    <property type="entry name" value="REC_NarL-like"/>
    <property type="match status" value="1"/>
</dbReference>
<dbReference type="SUPFAM" id="SSF46894">
    <property type="entry name" value="C-terminal effector domain of the bipartite response regulators"/>
    <property type="match status" value="1"/>
</dbReference>
<dbReference type="CDD" id="cd06170">
    <property type="entry name" value="LuxR_C_like"/>
    <property type="match status" value="1"/>
</dbReference>
<dbReference type="Proteomes" id="UP001165240">
    <property type="component" value="Unassembled WGS sequence"/>
</dbReference>
<dbReference type="SUPFAM" id="SSF52172">
    <property type="entry name" value="CheY-like"/>
    <property type="match status" value="1"/>
</dbReference>
<feature type="domain" description="HTH luxR-type" evidence="7">
    <location>
        <begin position="156"/>
        <end position="221"/>
    </location>
</feature>
<keyword evidence="3" id="KW-0805">Transcription regulation</keyword>
<dbReference type="AlphaFoldDB" id="A0AAX6BHY1"/>
<dbReference type="PANTHER" id="PTHR43214:SF24">
    <property type="entry name" value="TRANSCRIPTIONAL REGULATORY PROTEIN NARL-RELATED"/>
    <property type="match status" value="1"/>
</dbReference>
<evidence type="ECO:0000259" key="7">
    <source>
        <dbReference type="PROSITE" id="PS50043"/>
    </source>
</evidence>
<dbReference type="InterPro" id="IPR000792">
    <property type="entry name" value="Tscrpt_reg_LuxR_C"/>
</dbReference>
<evidence type="ECO:0000256" key="3">
    <source>
        <dbReference type="ARBA" id="ARBA00023015"/>
    </source>
</evidence>
<proteinExistence type="predicted"/>
<dbReference type="GO" id="GO:0003677">
    <property type="term" value="F:DNA binding"/>
    <property type="evidence" value="ECO:0007669"/>
    <property type="project" value="UniProtKB-KW"/>
</dbReference>
<evidence type="ECO:0000256" key="5">
    <source>
        <dbReference type="ARBA" id="ARBA00023163"/>
    </source>
</evidence>
<dbReference type="InterPro" id="IPR039420">
    <property type="entry name" value="WalR-like"/>
</dbReference>
<dbReference type="PROSITE" id="PS50110">
    <property type="entry name" value="RESPONSE_REGULATORY"/>
    <property type="match status" value="1"/>
</dbReference>